<dbReference type="Pfam" id="PF13000">
    <property type="entry name" value="Acatn"/>
    <property type="match status" value="1"/>
</dbReference>
<evidence type="ECO:0008006" key="7">
    <source>
        <dbReference type="Google" id="ProtNLM"/>
    </source>
</evidence>
<dbReference type="InterPro" id="IPR024371">
    <property type="entry name" value="AcetylCoA_trans_1-like"/>
</dbReference>
<evidence type="ECO:0000256" key="3">
    <source>
        <dbReference type="ARBA" id="ARBA00022989"/>
    </source>
</evidence>
<evidence type="ECO:0000313" key="6">
    <source>
        <dbReference type="EMBL" id="CEM31454.1"/>
    </source>
</evidence>
<organism evidence="6">
    <name type="scientific">Chromera velia CCMP2878</name>
    <dbReference type="NCBI Taxonomy" id="1169474"/>
    <lineage>
        <taxon>Eukaryota</taxon>
        <taxon>Sar</taxon>
        <taxon>Alveolata</taxon>
        <taxon>Colpodellida</taxon>
        <taxon>Chromeraceae</taxon>
        <taxon>Chromera</taxon>
    </lineage>
</organism>
<gene>
    <name evidence="6" type="ORF">Cvel_22578</name>
</gene>
<feature type="transmembrane region" description="Helical" evidence="5">
    <location>
        <begin position="43"/>
        <end position="66"/>
    </location>
</feature>
<dbReference type="PhylomeDB" id="A0A0G4GMN0"/>
<dbReference type="AlphaFoldDB" id="A0A0G4GMN0"/>
<dbReference type="EMBL" id="CDMZ01001361">
    <property type="protein sequence ID" value="CEM31454.1"/>
    <property type="molecule type" value="Genomic_DNA"/>
</dbReference>
<dbReference type="VEuPathDB" id="CryptoDB:Cvel_22578"/>
<feature type="transmembrane region" description="Helical" evidence="5">
    <location>
        <begin position="105"/>
        <end position="127"/>
    </location>
</feature>
<feature type="transmembrane region" description="Helical" evidence="5">
    <location>
        <begin position="235"/>
        <end position="257"/>
    </location>
</feature>
<comment type="subcellular location">
    <subcellularLocation>
        <location evidence="1">Membrane</location>
        <topology evidence="1">Multi-pass membrane protein</topology>
    </subcellularLocation>
</comment>
<dbReference type="PANTHER" id="PTHR12778">
    <property type="entry name" value="SOLUTE CARRIER FAMILY 33 ACETYL-COA TRANSPORTER -RELATED"/>
    <property type="match status" value="1"/>
</dbReference>
<keyword evidence="3 5" id="KW-1133">Transmembrane helix</keyword>
<keyword evidence="2 5" id="KW-0812">Transmembrane</keyword>
<evidence type="ECO:0000256" key="2">
    <source>
        <dbReference type="ARBA" id="ARBA00022692"/>
    </source>
</evidence>
<evidence type="ECO:0000256" key="5">
    <source>
        <dbReference type="SAM" id="Phobius"/>
    </source>
</evidence>
<reference evidence="6" key="1">
    <citation type="submission" date="2014-11" db="EMBL/GenBank/DDBJ databases">
        <authorList>
            <person name="Otto D Thomas"/>
            <person name="Naeem Raeece"/>
        </authorList>
    </citation>
    <scope>NUCLEOTIDE SEQUENCE</scope>
</reference>
<dbReference type="InterPro" id="IPR004752">
    <property type="entry name" value="AmpG_permease/AT-1"/>
</dbReference>
<dbReference type="GO" id="GO:0016020">
    <property type="term" value="C:membrane"/>
    <property type="evidence" value="ECO:0007669"/>
    <property type="project" value="UniProtKB-SubCell"/>
</dbReference>
<dbReference type="PANTHER" id="PTHR12778:SF9">
    <property type="entry name" value="ACETYL-COENZYME A TRANSPORTER 1"/>
    <property type="match status" value="1"/>
</dbReference>
<evidence type="ECO:0000256" key="1">
    <source>
        <dbReference type="ARBA" id="ARBA00004141"/>
    </source>
</evidence>
<sequence length="276" mass="29975">MQITEYGMPKEQLAALAPLLLPVGIALPVLVGKWTAGPRSLSYYMWGLFAKLCMLPLWALVLALTLKVFARPHGGGEESASVETPEETLAVSDNGVGASGPVIPLWFYVVLYAVSTLWDVAGQVMFVSQMSFFAKISDPSIGGTYMTFLNTIANAGGTLSRPFALTLLERLSLPSSRFWDSRCVEEATGKGVASSAFGLFWASLTHRLSAWWRGEGTGGGAGLLSSECEGEIDGFFVELAVLAGFGWIWLLFFWPVVFSLQELPETSWRVARKTSE</sequence>
<protein>
    <recommendedName>
        <fullName evidence="7">Major facilitator superfamily associated domain-containing protein</fullName>
    </recommendedName>
</protein>
<evidence type="ECO:0000256" key="4">
    <source>
        <dbReference type="ARBA" id="ARBA00023136"/>
    </source>
</evidence>
<feature type="transmembrane region" description="Helical" evidence="5">
    <location>
        <begin position="12"/>
        <end position="31"/>
    </location>
</feature>
<name>A0A0G4GMN0_9ALVE</name>
<proteinExistence type="predicted"/>
<dbReference type="GO" id="GO:0008521">
    <property type="term" value="F:acetyl-CoA transmembrane transporter activity"/>
    <property type="evidence" value="ECO:0007669"/>
    <property type="project" value="InterPro"/>
</dbReference>
<accession>A0A0G4GMN0</accession>
<keyword evidence="4 5" id="KW-0472">Membrane</keyword>
<dbReference type="GO" id="GO:0035348">
    <property type="term" value="P:acetyl-CoA transmembrane transport"/>
    <property type="evidence" value="ECO:0007669"/>
    <property type="project" value="InterPro"/>
</dbReference>